<reference evidence="1 2" key="1">
    <citation type="submission" date="2014-01" db="EMBL/GenBank/DDBJ databases">
        <title>Genome sequence determination for a cystic fibrosis isolate, Inquilinus limosus.</title>
        <authorList>
            <person name="Pino M."/>
            <person name="Di Conza J."/>
            <person name="Gutkind G."/>
        </authorList>
    </citation>
    <scope>NUCLEOTIDE SEQUENCE [LARGE SCALE GENOMIC DNA]</scope>
    <source>
        <strain evidence="1 2">MP06</strain>
    </source>
</reference>
<proteinExistence type="predicted"/>
<organism evidence="1 2">
    <name type="scientific">Inquilinus limosus MP06</name>
    <dbReference type="NCBI Taxonomy" id="1398085"/>
    <lineage>
        <taxon>Bacteria</taxon>
        <taxon>Pseudomonadati</taxon>
        <taxon>Pseudomonadota</taxon>
        <taxon>Alphaproteobacteria</taxon>
        <taxon>Rhodospirillales</taxon>
        <taxon>Rhodospirillaceae</taxon>
        <taxon>Inquilinus</taxon>
    </lineage>
</organism>
<dbReference type="RefSeq" id="WP_034846799.1">
    <property type="nucleotide sequence ID" value="NZ_JANX01000612.1"/>
</dbReference>
<dbReference type="Pfam" id="PF06041">
    <property type="entry name" value="DUF924"/>
    <property type="match status" value="1"/>
</dbReference>
<dbReference type="Proteomes" id="UP000029995">
    <property type="component" value="Unassembled WGS sequence"/>
</dbReference>
<dbReference type="InterPro" id="IPR011990">
    <property type="entry name" value="TPR-like_helical_dom_sf"/>
</dbReference>
<comment type="caution">
    <text evidence="1">The sequence shown here is derived from an EMBL/GenBank/DDBJ whole genome shotgun (WGS) entry which is preliminary data.</text>
</comment>
<evidence type="ECO:0000313" key="1">
    <source>
        <dbReference type="EMBL" id="KGM31058.1"/>
    </source>
</evidence>
<dbReference type="SUPFAM" id="SSF48452">
    <property type="entry name" value="TPR-like"/>
    <property type="match status" value="1"/>
</dbReference>
<dbReference type="EMBL" id="JANX01000612">
    <property type="protein sequence ID" value="KGM31058.1"/>
    <property type="molecule type" value="Genomic_DNA"/>
</dbReference>
<evidence type="ECO:0000313" key="2">
    <source>
        <dbReference type="Proteomes" id="UP000029995"/>
    </source>
</evidence>
<dbReference type="AlphaFoldDB" id="A0A0A0CZQ1"/>
<protein>
    <submittedName>
        <fullName evidence="1">Membrane protein</fullName>
    </submittedName>
</protein>
<sequence>MTPLSVSAHELLAFWFEESGKERWFGGDAGFDAEIRARFLTLQEEAAAGRHDDWAATPLGAVALCILLDQFPRNLFRGTPRAFATDPKALALAKAAIDQGFDTDPALTDDHRLFLYLPFEHSEDLADQQRSVQLQTASIADPEYVDYARRHLAVIERFGRFPHRNAILGRASTPEEEAHLAEHGGF</sequence>
<gene>
    <name evidence="1" type="ORF">P409_29430</name>
</gene>
<name>A0A0A0CZQ1_9PROT</name>
<dbReference type="InterPro" id="IPR010323">
    <property type="entry name" value="DUF924"/>
</dbReference>
<accession>A0A0A0CZQ1</accession>
<dbReference type="Gene3D" id="1.20.58.320">
    <property type="entry name" value="TPR-like"/>
    <property type="match status" value="1"/>
</dbReference>
<dbReference type="Gene3D" id="1.25.40.10">
    <property type="entry name" value="Tetratricopeptide repeat domain"/>
    <property type="match status" value="1"/>
</dbReference>
<dbReference type="OrthoDB" id="7593450at2"/>